<evidence type="ECO:0000313" key="2">
    <source>
        <dbReference type="EMBL" id="PSB18471.1"/>
    </source>
</evidence>
<reference evidence="2 3" key="2">
    <citation type="submission" date="2018-03" db="EMBL/GenBank/DDBJ databases">
        <title>The ancient ancestry and fast evolution of plastids.</title>
        <authorList>
            <person name="Moore K.R."/>
            <person name="Magnabosco C."/>
            <person name="Momper L."/>
            <person name="Gold D.A."/>
            <person name="Bosak T."/>
            <person name="Fournier G.P."/>
        </authorList>
    </citation>
    <scope>NUCLEOTIDE SEQUENCE [LARGE SCALE GENOMIC DNA]</scope>
    <source>
        <strain evidence="2 3">ULC007</strain>
    </source>
</reference>
<dbReference type="RefSeq" id="WP_073072646.1">
    <property type="nucleotide sequence ID" value="NZ_MPPI01000018.1"/>
</dbReference>
<feature type="signal peptide" evidence="1">
    <location>
        <begin position="1"/>
        <end position="30"/>
    </location>
</feature>
<dbReference type="EMBL" id="PVWG01000017">
    <property type="protein sequence ID" value="PSB18471.1"/>
    <property type="molecule type" value="Genomic_DNA"/>
</dbReference>
<feature type="chain" id="PRO_5015536318" evidence="1">
    <location>
        <begin position="31"/>
        <end position="139"/>
    </location>
</feature>
<dbReference type="AlphaFoldDB" id="A0A2T1DDF8"/>
<gene>
    <name evidence="2" type="ORF">C7B65_15370</name>
</gene>
<reference evidence="2 3" key="1">
    <citation type="submission" date="2018-02" db="EMBL/GenBank/DDBJ databases">
        <authorList>
            <person name="Cohen D.B."/>
            <person name="Kent A.D."/>
        </authorList>
    </citation>
    <scope>NUCLEOTIDE SEQUENCE [LARGE SCALE GENOMIC DNA]</scope>
    <source>
        <strain evidence="2 3">ULC007</strain>
    </source>
</reference>
<dbReference type="Proteomes" id="UP000238634">
    <property type="component" value="Unassembled WGS sequence"/>
</dbReference>
<keyword evidence="1" id="KW-0732">Signal</keyword>
<sequence>MKSSKRWSVVPTTIAAVLALAGVASSQIVAISPNSSAVMLNGTSGGTKKDSSCAGFVADTPNHTIQVTADSNLRFSLKGAGQPTLLITGVKGQAVCVQADSLSGGKIEIPGRWIKGNYSVYVGDRAQGRNPYTLSITPR</sequence>
<comment type="caution">
    <text evidence="2">The sequence shown here is derived from an EMBL/GenBank/DDBJ whole genome shotgun (WGS) entry which is preliminary data.</text>
</comment>
<keyword evidence="3" id="KW-1185">Reference proteome</keyword>
<name>A0A2T1DDF8_9CYAN</name>
<protein>
    <submittedName>
        <fullName evidence="2">Uncharacterized protein</fullName>
    </submittedName>
</protein>
<accession>A0A2T1DDF8</accession>
<evidence type="ECO:0000256" key="1">
    <source>
        <dbReference type="SAM" id="SignalP"/>
    </source>
</evidence>
<evidence type="ECO:0000313" key="3">
    <source>
        <dbReference type="Proteomes" id="UP000238634"/>
    </source>
</evidence>
<organism evidence="2 3">
    <name type="scientific">Phormidesmis priestleyi ULC007</name>
    <dbReference type="NCBI Taxonomy" id="1920490"/>
    <lineage>
        <taxon>Bacteria</taxon>
        <taxon>Bacillati</taxon>
        <taxon>Cyanobacteriota</taxon>
        <taxon>Cyanophyceae</taxon>
        <taxon>Leptolyngbyales</taxon>
        <taxon>Leptolyngbyaceae</taxon>
        <taxon>Phormidesmis</taxon>
    </lineage>
</organism>
<dbReference type="OrthoDB" id="581999at2"/>
<proteinExistence type="predicted"/>